<comment type="pathway">
    <text evidence="2">Cofactor biosynthesis; thiamine diphosphate biosynthesis.</text>
</comment>
<dbReference type="SUPFAM" id="SSF51905">
    <property type="entry name" value="FAD/NAD(P)-binding domain"/>
    <property type="match status" value="1"/>
</dbReference>
<sequence length="332" mass="35947">MNEVTVIGAGVAGLAVTRALLDRGAQVRLVDRNGPPGAHGCSWWAGGMLAPFCEGESAEEPVVRLGQRSADWWDKHTGLVQRHGSLVVSAARDHSDLKRFARRTDHFREVSGPEITALEPDLGTRFSRGLFFDTEAHLSPRAALAALFESVTKDGAQFEVAEVALEAQDGLVVDCRGYAARDATPELRGVKGEMLVLRCPDVDLTRPVRLLHPRIPLYVVPRGDGIFMLGATMIESSASDHVTARSLLELLSAAYALNPAFGEAEVIEVGVDLRPAFPDNLPRIRRDGPDGRVIRANGLFRHGYLLAPALGEMVADVIFENATPEMMDEAIA</sequence>
<dbReference type="InterPro" id="IPR023209">
    <property type="entry name" value="DAO"/>
</dbReference>
<dbReference type="InterPro" id="IPR006076">
    <property type="entry name" value="FAD-dep_OxRdtase"/>
</dbReference>
<comment type="similarity">
    <text evidence="3">Belongs to the DAMOX/DASOX family.</text>
</comment>
<dbReference type="eggNOG" id="COG0665">
    <property type="taxonomic scope" value="Bacteria"/>
</dbReference>
<dbReference type="RefSeq" id="WP_058123301.1">
    <property type="nucleotide sequence ID" value="NZ_CYRX01000025.1"/>
</dbReference>
<dbReference type="GO" id="GO:0046416">
    <property type="term" value="P:D-amino acid metabolic process"/>
    <property type="evidence" value="ECO:0007669"/>
    <property type="project" value="InterPro"/>
</dbReference>
<dbReference type="UniPathway" id="UPA00060"/>
<dbReference type="Pfam" id="PF01266">
    <property type="entry name" value="DAO"/>
    <property type="match status" value="1"/>
</dbReference>
<organism evidence="12 13">
    <name type="scientific">Thalassobacter stenotrophicus</name>
    <dbReference type="NCBI Taxonomy" id="266809"/>
    <lineage>
        <taxon>Bacteria</taxon>
        <taxon>Pseudomonadati</taxon>
        <taxon>Pseudomonadota</taxon>
        <taxon>Alphaproteobacteria</taxon>
        <taxon>Rhodobacterales</taxon>
        <taxon>Roseobacteraceae</taxon>
        <taxon>Thalassobacter</taxon>
    </lineage>
</organism>
<dbReference type="GO" id="GO:0009228">
    <property type="term" value="P:thiamine biosynthetic process"/>
    <property type="evidence" value="ECO:0007669"/>
    <property type="project" value="UniProtKB-KW"/>
</dbReference>
<keyword evidence="6" id="KW-0784">Thiamine biosynthesis</keyword>
<dbReference type="Gene3D" id="3.50.50.60">
    <property type="entry name" value="FAD/NAD(P)-binding domain"/>
    <property type="match status" value="1"/>
</dbReference>
<keyword evidence="5" id="KW-0274">FAD</keyword>
<dbReference type="EC" id="1.4.3.3" evidence="8"/>
<evidence type="ECO:0000256" key="2">
    <source>
        <dbReference type="ARBA" id="ARBA00004948"/>
    </source>
</evidence>
<dbReference type="STRING" id="266809.PM03_06055"/>
<protein>
    <recommendedName>
        <fullName evidence="9">D-amino-acid oxidase</fullName>
        <ecNumber evidence="8">1.4.3.3</ecNumber>
    </recommendedName>
</protein>
<proteinExistence type="inferred from homology"/>
<dbReference type="NCBIfam" id="TIGR02352">
    <property type="entry name" value="thiamin_ThiO"/>
    <property type="match status" value="1"/>
</dbReference>
<dbReference type="SUPFAM" id="SSF54373">
    <property type="entry name" value="FAD-linked reductases, C-terminal domain"/>
    <property type="match status" value="1"/>
</dbReference>
<dbReference type="PANTHER" id="PTHR11530">
    <property type="entry name" value="D-AMINO ACID OXIDASE"/>
    <property type="match status" value="1"/>
</dbReference>
<dbReference type="GO" id="GO:0071949">
    <property type="term" value="F:FAD binding"/>
    <property type="evidence" value="ECO:0007669"/>
    <property type="project" value="InterPro"/>
</dbReference>
<name>A0A0P1EYP7_9RHOB</name>
<evidence type="ECO:0000313" key="13">
    <source>
        <dbReference type="Proteomes" id="UP000051298"/>
    </source>
</evidence>
<gene>
    <name evidence="12" type="primary">thiO_1</name>
    <name evidence="12" type="ORF">THS5294_01578</name>
</gene>
<evidence type="ECO:0000256" key="3">
    <source>
        <dbReference type="ARBA" id="ARBA00006730"/>
    </source>
</evidence>
<evidence type="ECO:0000256" key="10">
    <source>
        <dbReference type="ARBA" id="ARBA00049547"/>
    </source>
</evidence>
<evidence type="ECO:0000256" key="6">
    <source>
        <dbReference type="ARBA" id="ARBA00022977"/>
    </source>
</evidence>
<evidence type="ECO:0000256" key="7">
    <source>
        <dbReference type="ARBA" id="ARBA00023002"/>
    </source>
</evidence>
<keyword evidence="4" id="KW-0285">Flavoprotein</keyword>
<keyword evidence="7 12" id="KW-0560">Oxidoreductase</keyword>
<dbReference type="AlphaFoldDB" id="A0A0P1EYP7"/>
<feature type="domain" description="FAD dependent oxidoreductase" evidence="11">
    <location>
        <begin position="4"/>
        <end position="316"/>
    </location>
</feature>
<reference evidence="12 13" key="1">
    <citation type="submission" date="2015-09" db="EMBL/GenBank/DDBJ databases">
        <authorList>
            <consortium name="Swine Surveillance"/>
        </authorList>
    </citation>
    <scope>NUCLEOTIDE SEQUENCE [LARGE SCALE GENOMIC DNA]</scope>
    <source>
        <strain evidence="12 13">CECT 5294</strain>
    </source>
</reference>
<evidence type="ECO:0000256" key="5">
    <source>
        <dbReference type="ARBA" id="ARBA00022827"/>
    </source>
</evidence>
<dbReference type="Gene3D" id="3.30.9.10">
    <property type="entry name" value="D-Amino Acid Oxidase, subunit A, domain 2"/>
    <property type="match status" value="1"/>
</dbReference>
<evidence type="ECO:0000256" key="1">
    <source>
        <dbReference type="ARBA" id="ARBA00001974"/>
    </source>
</evidence>
<dbReference type="GO" id="GO:0009229">
    <property type="term" value="P:thiamine diphosphate biosynthetic process"/>
    <property type="evidence" value="ECO:0007669"/>
    <property type="project" value="UniProtKB-UniPathway"/>
</dbReference>
<evidence type="ECO:0000256" key="8">
    <source>
        <dbReference type="ARBA" id="ARBA00039101"/>
    </source>
</evidence>
<dbReference type="InterPro" id="IPR036188">
    <property type="entry name" value="FAD/NAD-bd_sf"/>
</dbReference>
<dbReference type="GO" id="GO:0003884">
    <property type="term" value="F:D-amino-acid oxidase activity"/>
    <property type="evidence" value="ECO:0007669"/>
    <property type="project" value="UniProtKB-EC"/>
</dbReference>
<evidence type="ECO:0000313" key="12">
    <source>
        <dbReference type="EMBL" id="CUH60289.1"/>
    </source>
</evidence>
<comment type="catalytic activity">
    <reaction evidence="10">
        <text>a D-alpha-amino acid + O2 + H2O = a 2-oxocarboxylate + H2O2 + NH4(+)</text>
        <dbReference type="Rhea" id="RHEA:21816"/>
        <dbReference type="ChEBI" id="CHEBI:15377"/>
        <dbReference type="ChEBI" id="CHEBI:15379"/>
        <dbReference type="ChEBI" id="CHEBI:16240"/>
        <dbReference type="ChEBI" id="CHEBI:28938"/>
        <dbReference type="ChEBI" id="CHEBI:35179"/>
        <dbReference type="ChEBI" id="CHEBI:59871"/>
        <dbReference type="EC" id="1.4.3.3"/>
    </reaction>
    <physiologicalReaction direction="left-to-right" evidence="10">
        <dbReference type="Rhea" id="RHEA:21817"/>
    </physiologicalReaction>
</comment>
<dbReference type="Proteomes" id="UP000051298">
    <property type="component" value="Unassembled WGS sequence"/>
</dbReference>
<accession>A0A0P1EYP7</accession>
<dbReference type="EMBL" id="CYRX01000025">
    <property type="protein sequence ID" value="CUH60289.1"/>
    <property type="molecule type" value="Genomic_DNA"/>
</dbReference>
<comment type="cofactor">
    <cofactor evidence="1">
        <name>FAD</name>
        <dbReference type="ChEBI" id="CHEBI:57692"/>
    </cofactor>
</comment>
<evidence type="ECO:0000256" key="9">
    <source>
        <dbReference type="ARBA" id="ARBA00039751"/>
    </source>
</evidence>
<dbReference type="PANTHER" id="PTHR11530:SF11">
    <property type="entry name" value="D-ASPARTATE OXIDASE"/>
    <property type="match status" value="1"/>
</dbReference>
<dbReference type="InterPro" id="IPR012727">
    <property type="entry name" value="Gly_oxidase_ThiO"/>
</dbReference>
<evidence type="ECO:0000259" key="11">
    <source>
        <dbReference type="Pfam" id="PF01266"/>
    </source>
</evidence>
<evidence type="ECO:0000256" key="4">
    <source>
        <dbReference type="ARBA" id="ARBA00022630"/>
    </source>
</evidence>